<dbReference type="InterPro" id="IPR043502">
    <property type="entry name" value="DNA/RNA_pol_sf"/>
</dbReference>
<reference evidence="2" key="1">
    <citation type="journal article" date="2022" name="Int. J. Mol. Sci.">
        <title>Draft Genome of Tanacetum Coccineum: Genomic Comparison of Closely Related Tanacetum-Family Plants.</title>
        <authorList>
            <person name="Yamashiro T."/>
            <person name="Shiraishi A."/>
            <person name="Nakayama K."/>
            <person name="Satake H."/>
        </authorList>
    </citation>
    <scope>NUCLEOTIDE SEQUENCE</scope>
</reference>
<evidence type="ECO:0000259" key="1">
    <source>
        <dbReference type="Pfam" id="PF00078"/>
    </source>
</evidence>
<dbReference type="Pfam" id="PF00078">
    <property type="entry name" value="RVT_1"/>
    <property type="match status" value="1"/>
</dbReference>
<dbReference type="EMBL" id="BQNB010019004">
    <property type="protein sequence ID" value="GJT80562.1"/>
    <property type="molecule type" value="Genomic_DNA"/>
</dbReference>
<keyword evidence="3" id="KW-1185">Reference proteome</keyword>
<dbReference type="InterPro" id="IPR000477">
    <property type="entry name" value="RT_dom"/>
</dbReference>
<reference evidence="2" key="2">
    <citation type="submission" date="2022-01" db="EMBL/GenBank/DDBJ databases">
        <authorList>
            <person name="Yamashiro T."/>
            <person name="Shiraishi A."/>
            <person name="Satake H."/>
            <person name="Nakayama K."/>
        </authorList>
    </citation>
    <scope>NUCLEOTIDE SEQUENCE</scope>
</reference>
<dbReference type="PANTHER" id="PTHR37984">
    <property type="entry name" value="PROTEIN CBG26694"/>
    <property type="match status" value="1"/>
</dbReference>
<evidence type="ECO:0000313" key="2">
    <source>
        <dbReference type="EMBL" id="GJT80562.1"/>
    </source>
</evidence>
<dbReference type="PANTHER" id="PTHR37984:SF5">
    <property type="entry name" value="PROTEIN NYNRIN-LIKE"/>
    <property type="match status" value="1"/>
</dbReference>
<evidence type="ECO:0000313" key="3">
    <source>
        <dbReference type="Proteomes" id="UP001151760"/>
    </source>
</evidence>
<keyword evidence="2" id="KW-0808">Transferase</keyword>
<dbReference type="InterPro" id="IPR043128">
    <property type="entry name" value="Rev_trsase/Diguanyl_cyclase"/>
</dbReference>
<dbReference type="Proteomes" id="UP001151760">
    <property type="component" value="Unassembled WGS sequence"/>
</dbReference>
<proteinExistence type="predicted"/>
<sequence length="183" mass="20767">MGIVVSMIHAAIKFYTPCGIGIVFSTYDPNKVDKGQKKVKEIAPEVTKGISRTIMVGGKPFNKEHKLNEYKHIELVKQKKRGLAQEQNEATCKEVDELTKAGILREVMYQTWAYIDDMVIKSVSEEDMLMDIQETFERLRSINMKLNLKKCSFSVEEGLFLGHLITKQGIKANPSKVKTITDL</sequence>
<comment type="caution">
    <text evidence="2">The sequence shown here is derived from an EMBL/GenBank/DDBJ whole genome shotgun (WGS) entry which is preliminary data.</text>
</comment>
<organism evidence="2 3">
    <name type="scientific">Tanacetum coccineum</name>
    <dbReference type="NCBI Taxonomy" id="301880"/>
    <lineage>
        <taxon>Eukaryota</taxon>
        <taxon>Viridiplantae</taxon>
        <taxon>Streptophyta</taxon>
        <taxon>Embryophyta</taxon>
        <taxon>Tracheophyta</taxon>
        <taxon>Spermatophyta</taxon>
        <taxon>Magnoliopsida</taxon>
        <taxon>eudicotyledons</taxon>
        <taxon>Gunneridae</taxon>
        <taxon>Pentapetalae</taxon>
        <taxon>asterids</taxon>
        <taxon>campanulids</taxon>
        <taxon>Asterales</taxon>
        <taxon>Asteraceae</taxon>
        <taxon>Asteroideae</taxon>
        <taxon>Anthemideae</taxon>
        <taxon>Anthemidinae</taxon>
        <taxon>Tanacetum</taxon>
    </lineage>
</organism>
<accession>A0ABQ5GZY6</accession>
<keyword evidence="2" id="KW-0548">Nucleotidyltransferase</keyword>
<keyword evidence="2" id="KW-0695">RNA-directed DNA polymerase</keyword>
<gene>
    <name evidence="2" type="ORF">Tco_1054904</name>
</gene>
<dbReference type="InterPro" id="IPR050951">
    <property type="entry name" value="Retrovirus_Pol_polyprotein"/>
</dbReference>
<dbReference type="SUPFAM" id="SSF56672">
    <property type="entry name" value="DNA/RNA polymerases"/>
    <property type="match status" value="1"/>
</dbReference>
<dbReference type="GO" id="GO:0003964">
    <property type="term" value="F:RNA-directed DNA polymerase activity"/>
    <property type="evidence" value="ECO:0007669"/>
    <property type="project" value="UniProtKB-KW"/>
</dbReference>
<feature type="domain" description="Reverse transcriptase" evidence="1">
    <location>
        <begin position="108"/>
        <end position="163"/>
    </location>
</feature>
<protein>
    <submittedName>
        <fullName evidence="2">Reverse transcriptase domain-containing protein</fullName>
    </submittedName>
</protein>
<dbReference type="Gene3D" id="3.30.70.270">
    <property type="match status" value="1"/>
</dbReference>
<name>A0ABQ5GZY6_9ASTR</name>